<dbReference type="GeneID" id="87833168"/>
<sequence>MQQHAGQPPIHAISTRRALPDRNVTAASIDDAYVAFILYCNPGVPLDTDTAALREAFRTPPKSGGKVFSTFTLFELIKRLETKELKTWAELALRLGVEPPDQGKGQSTQKIQQYAVRLKRWMHSMHVDAFFEYLIGRPSPYWTEIPSEHISVLELERDGVAAEDDMALRALLPQIKPRRGRRKPDEDESGRSPPQRPSPQPDGFLGEGQANTAEPWTAQPDGRGSVFLFPPVPDTSRLNPSAPAATWGNDIVQTPMTAYPIPQSAITPSTRNAFWADEPKSAITPSKSRASGRRHGAKVVSSAWRSGGIGASGKARGRPPINRGANNNEGPYSAFPTSETTSFRFPSPTPDSSAAVSASNGALTAPGSTAPLVPPTSAQPQPQPQPAQNPARPPPTQDSAPARPAKKRMLSLQVPERKGGEVRLASPPPPNSAPPPPVTITIDGQPTEYCTHPATQRLDASHSRKPIFPETQTAPGGTYERNHDSLSTSTTTTSTITASSGREQQKQQQSTPPPAPPFSRDPTDRTNKDDAEVLFMTNILQADWFDSQGNPIPPCGVDEAWALTQRVIENLLATAATKEAFLINLAALAGGKVLMNKGSLRITRLDEVENGGGDRTRYACAWQLRFGDIVGDWSMEETVMHCKWRREKKRKQIAEREEGEEGEEEGVVADEVDRMMDGDGGGGGTGGAGLWEQKYKEVAGALQERDKEIALLKARILEAVRGK</sequence>
<feature type="region of interest" description="Disordered" evidence="1">
    <location>
        <begin position="171"/>
        <end position="246"/>
    </location>
</feature>
<feature type="compositionally biased region" description="Low complexity" evidence="1">
    <location>
        <begin position="485"/>
        <end position="500"/>
    </location>
</feature>
<dbReference type="InterPro" id="IPR018562">
    <property type="entry name" value="ARS-binding_2"/>
</dbReference>
<feature type="region of interest" description="Disordered" evidence="1">
    <location>
        <begin position="282"/>
        <end position="527"/>
    </location>
</feature>
<dbReference type="Proteomes" id="UP001302602">
    <property type="component" value="Unassembled WGS sequence"/>
</dbReference>
<evidence type="ECO:0000313" key="3">
    <source>
        <dbReference type="Proteomes" id="UP001302602"/>
    </source>
</evidence>
<feature type="region of interest" description="Disordered" evidence="1">
    <location>
        <begin position="650"/>
        <end position="688"/>
    </location>
</feature>
<dbReference type="PANTHER" id="PTHR42048">
    <property type="entry name" value="ARS-BINDING PROTEIN 2"/>
    <property type="match status" value="1"/>
</dbReference>
<comment type="caution">
    <text evidence="2">The sequence shown here is derived from an EMBL/GenBank/DDBJ whole genome shotgun (WGS) entry which is preliminary data.</text>
</comment>
<protein>
    <submittedName>
        <fullName evidence="2">Uncharacterized protein</fullName>
    </submittedName>
</protein>
<accession>A0AAN6Z2H2</accession>
<feature type="compositionally biased region" description="Pro residues" evidence="1">
    <location>
        <begin position="426"/>
        <end position="438"/>
    </location>
</feature>
<dbReference type="AlphaFoldDB" id="A0AAN6Z2H2"/>
<dbReference type="RefSeq" id="XP_062646343.1">
    <property type="nucleotide sequence ID" value="XM_062796400.1"/>
</dbReference>
<evidence type="ECO:0000256" key="1">
    <source>
        <dbReference type="SAM" id="MobiDB-lite"/>
    </source>
</evidence>
<dbReference type="GO" id="GO:0003688">
    <property type="term" value="F:DNA replication origin binding"/>
    <property type="evidence" value="ECO:0007669"/>
    <property type="project" value="TreeGrafter"/>
</dbReference>
<dbReference type="PANTHER" id="PTHR42048:SF1">
    <property type="entry name" value="ARS-BINDING PROTEIN 2"/>
    <property type="match status" value="1"/>
</dbReference>
<name>A0AAN6Z2H2_9PEZI</name>
<evidence type="ECO:0000313" key="2">
    <source>
        <dbReference type="EMBL" id="KAK4122572.1"/>
    </source>
</evidence>
<proteinExistence type="predicted"/>
<gene>
    <name evidence="2" type="ORF">N657DRAFT_681576</name>
</gene>
<dbReference type="EMBL" id="MU853230">
    <property type="protein sequence ID" value="KAK4122572.1"/>
    <property type="molecule type" value="Genomic_DNA"/>
</dbReference>
<feature type="compositionally biased region" description="Polar residues" evidence="1">
    <location>
        <begin position="324"/>
        <end position="362"/>
    </location>
</feature>
<organism evidence="2 3">
    <name type="scientific">Parathielavia appendiculata</name>
    <dbReference type="NCBI Taxonomy" id="2587402"/>
    <lineage>
        <taxon>Eukaryota</taxon>
        <taxon>Fungi</taxon>
        <taxon>Dikarya</taxon>
        <taxon>Ascomycota</taxon>
        <taxon>Pezizomycotina</taxon>
        <taxon>Sordariomycetes</taxon>
        <taxon>Sordariomycetidae</taxon>
        <taxon>Sordariales</taxon>
        <taxon>Chaetomiaceae</taxon>
        <taxon>Parathielavia</taxon>
    </lineage>
</organism>
<dbReference type="Pfam" id="PF09441">
    <property type="entry name" value="Abp2"/>
    <property type="match status" value="1"/>
</dbReference>
<feature type="compositionally biased region" description="Gly residues" evidence="1">
    <location>
        <begin position="678"/>
        <end position="688"/>
    </location>
</feature>
<feature type="compositionally biased region" description="Pro residues" evidence="1">
    <location>
        <begin position="381"/>
        <end position="396"/>
    </location>
</feature>
<feature type="compositionally biased region" description="Acidic residues" evidence="1">
    <location>
        <begin position="657"/>
        <end position="670"/>
    </location>
</feature>
<reference evidence="2" key="2">
    <citation type="submission" date="2023-05" db="EMBL/GenBank/DDBJ databases">
        <authorList>
            <consortium name="Lawrence Berkeley National Laboratory"/>
            <person name="Steindorff A."/>
            <person name="Hensen N."/>
            <person name="Bonometti L."/>
            <person name="Westerberg I."/>
            <person name="Brannstrom I.O."/>
            <person name="Guillou S."/>
            <person name="Cros-Aarteil S."/>
            <person name="Calhoun S."/>
            <person name="Haridas S."/>
            <person name="Kuo A."/>
            <person name="Mondo S."/>
            <person name="Pangilinan J."/>
            <person name="Riley R."/>
            <person name="Labutti K."/>
            <person name="Andreopoulos B."/>
            <person name="Lipzen A."/>
            <person name="Chen C."/>
            <person name="Yanf M."/>
            <person name="Daum C."/>
            <person name="Ng V."/>
            <person name="Clum A."/>
            <person name="Ohm R."/>
            <person name="Martin F."/>
            <person name="Silar P."/>
            <person name="Natvig D."/>
            <person name="Lalanne C."/>
            <person name="Gautier V."/>
            <person name="Ament-Velasquez S.L."/>
            <person name="Kruys A."/>
            <person name="Hutchinson M.I."/>
            <person name="Powell A.J."/>
            <person name="Barry K."/>
            <person name="Miller A.N."/>
            <person name="Grigoriev I.V."/>
            <person name="Debuchy R."/>
            <person name="Gladieux P."/>
            <person name="Thoren M.H."/>
            <person name="Johannesson H."/>
        </authorList>
    </citation>
    <scope>NUCLEOTIDE SEQUENCE</scope>
    <source>
        <strain evidence="2">CBS 731.68</strain>
    </source>
</reference>
<reference evidence="2" key="1">
    <citation type="journal article" date="2023" name="Mol. Phylogenet. Evol.">
        <title>Genome-scale phylogeny and comparative genomics of the fungal order Sordariales.</title>
        <authorList>
            <person name="Hensen N."/>
            <person name="Bonometti L."/>
            <person name="Westerberg I."/>
            <person name="Brannstrom I.O."/>
            <person name="Guillou S."/>
            <person name="Cros-Aarteil S."/>
            <person name="Calhoun S."/>
            <person name="Haridas S."/>
            <person name="Kuo A."/>
            <person name="Mondo S."/>
            <person name="Pangilinan J."/>
            <person name="Riley R."/>
            <person name="LaButti K."/>
            <person name="Andreopoulos B."/>
            <person name="Lipzen A."/>
            <person name="Chen C."/>
            <person name="Yan M."/>
            <person name="Daum C."/>
            <person name="Ng V."/>
            <person name="Clum A."/>
            <person name="Steindorff A."/>
            <person name="Ohm R.A."/>
            <person name="Martin F."/>
            <person name="Silar P."/>
            <person name="Natvig D.O."/>
            <person name="Lalanne C."/>
            <person name="Gautier V."/>
            <person name="Ament-Velasquez S.L."/>
            <person name="Kruys A."/>
            <person name="Hutchinson M.I."/>
            <person name="Powell A.J."/>
            <person name="Barry K."/>
            <person name="Miller A.N."/>
            <person name="Grigoriev I.V."/>
            <person name="Debuchy R."/>
            <person name="Gladieux P."/>
            <person name="Hiltunen Thoren M."/>
            <person name="Johannesson H."/>
        </authorList>
    </citation>
    <scope>NUCLEOTIDE SEQUENCE</scope>
    <source>
        <strain evidence="2">CBS 731.68</strain>
    </source>
</reference>
<keyword evidence="3" id="KW-1185">Reference proteome</keyword>